<organism evidence="2 3">
    <name type="scientific">Exophiala aquamarina CBS 119918</name>
    <dbReference type="NCBI Taxonomy" id="1182545"/>
    <lineage>
        <taxon>Eukaryota</taxon>
        <taxon>Fungi</taxon>
        <taxon>Dikarya</taxon>
        <taxon>Ascomycota</taxon>
        <taxon>Pezizomycotina</taxon>
        <taxon>Eurotiomycetes</taxon>
        <taxon>Chaetothyriomycetidae</taxon>
        <taxon>Chaetothyriales</taxon>
        <taxon>Herpotrichiellaceae</taxon>
        <taxon>Exophiala</taxon>
    </lineage>
</organism>
<reference evidence="2 3" key="1">
    <citation type="submission" date="2013-03" db="EMBL/GenBank/DDBJ databases">
        <title>The Genome Sequence of Exophiala aquamarina CBS 119918.</title>
        <authorList>
            <consortium name="The Broad Institute Genomics Platform"/>
            <person name="Cuomo C."/>
            <person name="de Hoog S."/>
            <person name="Gorbushina A."/>
            <person name="Walker B."/>
            <person name="Young S.K."/>
            <person name="Zeng Q."/>
            <person name="Gargeya S."/>
            <person name="Fitzgerald M."/>
            <person name="Haas B."/>
            <person name="Abouelleil A."/>
            <person name="Allen A.W."/>
            <person name="Alvarado L."/>
            <person name="Arachchi H.M."/>
            <person name="Berlin A.M."/>
            <person name="Chapman S.B."/>
            <person name="Gainer-Dewar J."/>
            <person name="Goldberg J."/>
            <person name="Griggs A."/>
            <person name="Gujja S."/>
            <person name="Hansen M."/>
            <person name="Howarth C."/>
            <person name="Imamovic A."/>
            <person name="Ireland A."/>
            <person name="Larimer J."/>
            <person name="McCowan C."/>
            <person name="Murphy C."/>
            <person name="Pearson M."/>
            <person name="Poon T.W."/>
            <person name="Priest M."/>
            <person name="Roberts A."/>
            <person name="Saif S."/>
            <person name="Shea T."/>
            <person name="Sisk P."/>
            <person name="Sykes S."/>
            <person name="Wortman J."/>
            <person name="Nusbaum C."/>
            <person name="Birren B."/>
        </authorList>
    </citation>
    <scope>NUCLEOTIDE SEQUENCE [LARGE SCALE GENOMIC DNA]</scope>
    <source>
        <strain evidence="2 3">CBS 119918</strain>
    </source>
</reference>
<dbReference type="HOGENOM" id="CLU_1034507_0_0_1"/>
<dbReference type="Proteomes" id="UP000027920">
    <property type="component" value="Unassembled WGS sequence"/>
</dbReference>
<dbReference type="OrthoDB" id="3792344at2759"/>
<dbReference type="AlphaFoldDB" id="A0A072PNP9"/>
<gene>
    <name evidence="2" type="ORF">A1O9_07335</name>
</gene>
<accession>A0A072PNP9</accession>
<dbReference type="VEuPathDB" id="FungiDB:A1O9_07335"/>
<dbReference type="EMBL" id="AMGV01000005">
    <property type="protein sequence ID" value="KEF57145.1"/>
    <property type="molecule type" value="Genomic_DNA"/>
</dbReference>
<evidence type="ECO:0000313" key="3">
    <source>
        <dbReference type="Proteomes" id="UP000027920"/>
    </source>
</evidence>
<evidence type="ECO:0000256" key="1">
    <source>
        <dbReference type="SAM" id="MobiDB-lite"/>
    </source>
</evidence>
<dbReference type="RefSeq" id="XP_013259735.1">
    <property type="nucleotide sequence ID" value="XM_013404281.1"/>
</dbReference>
<evidence type="ECO:0000313" key="2">
    <source>
        <dbReference type="EMBL" id="KEF57145.1"/>
    </source>
</evidence>
<proteinExistence type="predicted"/>
<dbReference type="STRING" id="1182545.A0A072PNP9"/>
<name>A0A072PNP9_9EURO</name>
<comment type="caution">
    <text evidence="2">The sequence shown here is derived from an EMBL/GenBank/DDBJ whole genome shotgun (WGS) entry which is preliminary data.</text>
</comment>
<feature type="region of interest" description="Disordered" evidence="1">
    <location>
        <begin position="244"/>
        <end position="269"/>
    </location>
</feature>
<protein>
    <submittedName>
        <fullName evidence="2">Uncharacterized protein</fullName>
    </submittedName>
</protein>
<keyword evidence="3" id="KW-1185">Reference proteome</keyword>
<sequence length="269" mass="30965">MANWAQNKEMNVDAVIQQGCRIKKKKDYNKPMIGYDHSYSSRLNDLNIFSDFRRLLWFTGVHFRRCFSSSVWERDDWGLHCRGKKLRVGLRALSNMHSKISAGLAEICNGESDNGQALLRTALKVNESVVATQHHRQIPNLLAIMTLLRTDGRDRDYNTLTNPLSAHALEYLPSCDPRREVIPVLPRLPMDKEGGLYIAFDSFCRHAWMSAVDGDPLKAYYSYNQASFTSFYAGEFYNFFRKKQTHETQQTPRNADQGLGEESHEAFMI</sequence>
<dbReference type="GeneID" id="25282249"/>